<keyword evidence="6 7" id="KW-0539">Nucleus</keyword>
<keyword evidence="4 7" id="KW-0010">Activator</keyword>
<keyword evidence="5 7" id="KW-0804">Transcription</keyword>
<evidence type="ECO:0000256" key="3">
    <source>
        <dbReference type="ARBA" id="ARBA00023015"/>
    </source>
</evidence>
<evidence type="ECO:0000256" key="7">
    <source>
        <dbReference type="RuleBase" id="RU364059"/>
    </source>
</evidence>
<reference evidence="9 10" key="1">
    <citation type="submission" date="2015-06" db="EMBL/GenBank/DDBJ databases">
        <title>Draft genome of the ant-associated black yeast Phialophora attae CBS 131958.</title>
        <authorList>
            <person name="Moreno L.F."/>
            <person name="Stielow B.J."/>
            <person name="de Hoog S."/>
            <person name="Vicente V.A."/>
            <person name="Weiss V.A."/>
            <person name="de Vries M."/>
            <person name="Cruz L.M."/>
            <person name="Souza E.M."/>
        </authorList>
    </citation>
    <scope>NUCLEOTIDE SEQUENCE [LARGE SCALE GENOMIC DNA]</scope>
    <source>
        <strain evidence="9 10">CBS 131958</strain>
    </source>
</reference>
<dbReference type="Proteomes" id="UP000038010">
    <property type="component" value="Unassembled WGS sequence"/>
</dbReference>
<evidence type="ECO:0000256" key="5">
    <source>
        <dbReference type="ARBA" id="ARBA00023163"/>
    </source>
</evidence>
<gene>
    <name evidence="9" type="ORF">AB675_1313</name>
</gene>
<organism evidence="9 10">
    <name type="scientific">Cyphellophora attinorum</name>
    <dbReference type="NCBI Taxonomy" id="1664694"/>
    <lineage>
        <taxon>Eukaryota</taxon>
        <taxon>Fungi</taxon>
        <taxon>Dikarya</taxon>
        <taxon>Ascomycota</taxon>
        <taxon>Pezizomycotina</taxon>
        <taxon>Eurotiomycetes</taxon>
        <taxon>Chaetothyriomycetidae</taxon>
        <taxon>Chaetothyriales</taxon>
        <taxon>Cyphellophoraceae</taxon>
        <taxon>Cyphellophora</taxon>
    </lineage>
</organism>
<protein>
    <recommendedName>
        <fullName evidence="7">Mediator of RNA polymerase II transcription subunit 1</fullName>
    </recommendedName>
    <alternativeName>
        <fullName evidence="7">Mediator complex subunit 1</fullName>
    </alternativeName>
</protein>
<dbReference type="InterPro" id="IPR019680">
    <property type="entry name" value="Mediator_Med1"/>
</dbReference>
<dbReference type="RefSeq" id="XP_017995691.1">
    <property type="nucleotide sequence ID" value="XM_018141194.1"/>
</dbReference>
<dbReference type="VEuPathDB" id="FungiDB:AB675_1313"/>
<evidence type="ECO:0000313" key="9">
    <source>
        <dbReference type="EMBL" id="KPI35728.1"/>
    </source>
</evidence>
<proteinExistence type="inferred from homology"/>
<dbReference type="AlphaFoldDB" id="A0A0N0NIG8"/>
<name>A0A0N0NIG8_9EURO</name>
<dbReference type="GO" id="GO:0003712">
    <property type="term" value="F:transcription coregulator activity"/>
    <property type="evidence" value="ECO:0007669"/>
    <property type="project" value="InterPro"/>
</dbReference>
<evidence type="ECO:0000256" key="2">
    <source>
        <dbReference type="ARBA" id="ARBA00006210"/>
    </source>
</evidence>
<keyword evidence="10" id="KW-1185">Reference proteome</keyword>
<dbReference type="OrthoDB" id="1936100at2759"/>
<sequence>MLEVDPQKAITYQQTLQEKRNLAASRAMDTANEDRWKRRVTYVDSAGKFSWHNHAYKLYSSTQDHDLWCYPISKLRFNHPRQIADVLPLLRMHVVVWTLLDSVALHPPPTDATGHDRKIRAKGQIVKRSNRPTGAQSDTEVTINVDITMDFMSNPNKTTMEIVAPLRASKIGSRTLNPSMFSLTVQIKLNGVIEVTDISGAQQTVKDGNGDLSTELHTKLGKILTATEDLGVAVQWLIYSRT</sequence>
<evidence type="ECO:0000256" key="4">
    <source>
        <dbReference type="ARBA" id="ARBA00023159"/>
    </source>
</evidence>
<dbReference type="Pfam" id="PF10744">
    <property type="entry name" value="Med1"/>
    <property type="match status" value="1"/>
</dbReference>
<comment type="subcellular location">
    <subcellularLocation>
        <location evidence="1 7">Nucleus</location>
    </subcellularLocation>
</comment>
<evidence type="ECO:0000259" key="8">
    <source>
        <dbReference type="Pfam" id="PF10744"/>
    </source>
</evidence>
<accession>A0A0N0NIG8</accession>
<evidence type="ECO:0000256" key="1">
    <source>
        <dbReference type="ARBA" id="ARBA00004123"/>
    </source>
</evidence>
<comment type="caution">
    <text evidence="9">The sequence shown here is derived from an EMBL/GenBank/DDBJ whole genome shotgun (WGS) entry which is preliminary data.</text>
</comment>
<dbReference type="GO" id="GO:0016592">
    <property type="term" value="C:mediator complex"/>
    <property type="evidence" value="ECO:0007669"/>
    <property type="project" value="InterPro"/>
</dbReference>
<comment type="function">
    <text evidence="7">Component of the Mediator complex, a coactivator involved in the regulated transcription of nearly all RNA polymerase II-dependent genes. Mediator functions as a bridge to convey information from gene-specific regulatory proteins to the basal RNA polymerase II transcription machinery. Mediator is recruited to promoters by direct interactions with regulatory proteins and serves as a scaffold for the assembly of a functional preinitiation complex with RNA polymerase II and the general transcription factors.</text>
</comment>
<dbReference type="GO" id="GO:0045944">
    <property type="term" value="P:positive regulation of transcription by RNA polymerase II"/>
    <property type="evidence" value="ECO:0007669"/>
    <property type="project" value="UniProtKB-ARBA"/>
</dbReference>
<evidence type="ECO:0000313" key="10">
    <source>
        <dbReference type="Proteomes" id="UP000038010"/>
    </source>
</evidence>
<dbReference type="EMBL" id="LFJN01000037">
    <property type="protein sequence ID" value="KPI35728.1"/>
    <property type="molecule type" value="Genomic_DNA"/>
</dbReference>
<keyword evidence="3 7" id="KW-0805">Transcription regulation</keyword>
<dbReference type="STRING" id="1664694.A0A0N0NIG8"/>
<feature type="domain" description="Mediator complex subunit Med1" evidence="8">
    <location>
        <begin position="9"/>
        <end position="103"/>
    </location>
</feature>
<evidence type="ECO:0000256" key="6">
    <source>
        <dbReference type="ARBA" id="ARBA00023242"/>
    </source>
</evidence>
<dbReference type="GeneID" id="28733073"/>
<comment type="similarity">
    <text evidence="2 7">Belongs to the Mediator complex subunit 1 family.</text>
</comment>